<organism evidence="2 3">
    <name type="scientific">Mycobacterium innocens</name>
    <dbReference type="NCBI Taxonomy" id="2341083"/>
    <lineage>
        <taxon>Bacteria</taxon>
        <taxon>Bacillati</taxon>
        <taxon>Actinomycetota</taxon>
        <taxon>Actinomycetes</taxon>
        <taxon>Mycobacteriales</taxon>
        <taxon>Mycobacteriaceae</taxon>
        <taxon>Mycobacterium</taxon>
    </lineage>
</organism>
<reference evidence="2 3" key="1">
    <citation type="submission" date="2018-09" db="EMBL/GenBank/DDBJ databases">
        <authorList>
            <person name="Tagini F."/>
        </authorList>
    </citation>
    <scope>NUCLEOTIDE SEQUENCE [LARGE SCALE GENOMIC DNA]</scope>
    <source>
        <strain evidence="2 3">MK13</strain>
    </source>
</reference>
<dbReference type="AlphaFoldDB" id="A0A498QIA3"/>
<sequence>MQISGAKPLDETQPPRQPPPYVEAPLADEAATTACTCAACALNVCAKANVEAGPDPDANVA</sequence>
<feature type="region of interest" description="Disordered" evidence="1">
    <location>
        <begin position="1"/>
        <end position="25"/>
    </location>
</feature>
<name>A0A498QIA3_9MYCO</name>
<dbReference type="EMBL" id="UPHQ01000302">
    <property type="protein sequence ID" value="VBA45664.1"/>
    <property type="molecule type" value="Genomic_DNA"/>
</dbReference>
<evidence type="ECO:0000313" key="3">
    <source>
        <dbReference type="Proteomes" id="UP000267289"/>
    </source>
</evidence>
<protein>
    <submittedName>
        <fullName evidence="2">Uncharacterized protein</fullName>
    </submittedName>
</protein>
<evidence type="ECO:0000256" key="1">
    <source>
        <dbReference type="SAM" id="MobiDB-lite"/>
    </source>
</evidence>
<gene>
    <name evidence="2" type="ORF">LAUMK13_05505</name>
</gene>
<dbReference type="Proteomes" id="UP000267289">
    <property type="component" value="Unassembled WGS sequence"/>
</dbReference>
<proteinExistence type="predicted"/>
<keyword evidence="3" id="KW-1185">Reference proteome</keyword>
<evidence type="ECO:0000313" key="2">
    <source>
        <dbReference type="EMBL" id="VBA45664.1"/>
    </source>
</evidence>
<accession>A0A498QIA3</accession>